<dbReference type="InterPro" id="IPR052929">
    <property type="entry name" value="RNase_H-like_EbsB-rel"/>
</dbReference>
<sequence length="96" mass="10723">REKDLVVEFFDIHKQPPRSAIQGPRVWWTKLLEDFYKANFDAALFDNSNIAGIGVVIKDCNGNIIGALKHAEVLAASRAMAFARKLSLFKKIAYGS</sequence>
<accession>A0AAW0LN58</accession>
<gene>
    <name evidence="1" type="ORF">CFP56_039363</name>
</gene>
<keyword evidence="2" id="KW-1185">Reference proteome</keyword>
<evidence type="ECO:0000313" key="2">
    <source>
        <dbReference type="Proteomes" id="UP000237347"/>
    </source>
</evidence>
<dbReference type="Proteomes" id="UP000237347">
    <property type="component" value="Unassembled WGS sequence"/>
</dbReference>
<dbReference type="AlphaFoldDB" id="A0AAW0LN58"/>
<evidence type="ECO:0000313" key="1">
    <source>
        <dbReference type="EMBL" id="KAK7852329.1"/>
    </source>
</evidence>
<reference evidence="1 2" key="1">
    <citation type="journal article" date="2018" name="Sci. Data">
        <title>The draft genome sequence of cork oak.</title>
        <authorList>
            <person name="Ramos A.M."/>
            <person name="Usie A."/>
            <person name="Barbosa P."/>
            <person name="Barros P.M."/>
            <person name="Capote T."/>
            <person name="Chaves I."/>
            <person name="Simoes F."/>
            <person name="Abreu I."/>
            <person name="Carrasquinho I."/>
            <person name="Faro C."/>
            <person name="Guimaraes J.B."/>
            <person name="Mendonca D."/>
            <person name="Nobrega F."/>
            <person name="Rodrigues L."/>
            <person name="Saibo N.J.M."/>
            <person name="Varela M.C."/>
            <person name="Egas C."/>
            <person name="Matos J."/>
            <person name="Miguel C.M."/>
            <person name="Oliveira M.M."/>
            <person name="Ricardo C.P."/>
            <person name="Goncalves S."/>
        </authorList>
    </citation>
    <scope>NUCLEOTIDE SEQUENCE [LARGE SCALE GENOMIC DNA]</scope>
    <source>
        <strain evidence="2">cv. HL8</strain>
    </source>
</reference>
<protein>
    <recommendedName>
        <fullName evidence="3">RNase H type-1 domain-containing protein</fullName>
    </recommendedName>
</protein>
<dbReference type="EMBL" id="PKMF04000077">
    <property type="protein sequence ID" value="KAK7852329.1"/>
    <property type="molecule type" value="Genomic_DNA"/>
</dbReference>
<feature type="non-terminal residue" evidence="1">
    <location>
        <position position="1"/>
    </location>
</feature>
<organism evidence="1 2">
    <name type="scientific">Quercus suber</name>
    <name type="common">Cork oak</name>
    <dbReference type="NCBI Taxonomy" id="58331"/>
    <lineage>
        <taxon>Eukaryota</taxon>
        <taxon>Viridiplantae</taxon>
        <taxon>Streptophyta</taxon>
        <taxon>Embryophyta</taxon>
        <taxon>Tracheophyta</taxon>
        <taxon>Spermatophyta</taxon>
        <taxon>Magnoliopsida</taxon>
        <taxon>eudicotyledons</taxon>
        <taxon>Gunneridae</taxon>
        <taxon>Pentapetalae</taxon>
        <taxon>rosids</taxon>
        <taxon>fabids</taxon>
        <taxon>Fagales</taxon>
        <taxon>Fagaceae</taxon>
        <taxon>Quercus</taxon>
    </lineage>
</organism>
<evidence type="ECO:0008006" key="3">
    <source>
        <dbReference type="Google" id="ProtNLM"/>
    </source>
</evidence>
<comment type="caution">
    <text evidence="1">The sequence shown here is derived from an EMBL/GenBank/DDBJ whole genome shotgun (WGS) entry which is preliminary data.</text>
</comment>
<name>A0AAW0LN58_QUESU</name>
<dbReference type="PANTHER" id="PTHR47074">
    <property type="entry name" value="BNAC02G40300D PROTEIN"/>
    <property type="match status" value="1"/>
</dbReference>
<dbReference type="PANTHER" id="PTHR47074:SF11">
    <property type="entry name" value="REVERSE TRANSCRIPTASE-LIKE PROTEIN"/>
    <property type="match status" value="1"/>
</dbReference>
<proteinExistence type="predicted"/>